<dbReference type="KEGG" id="mol:YLM1_0099"/>
<dbReference type="PATRIC" id="fig|294671.3.peg.98"/>
<sequence length="241" mass="27471">MNDFALVQLIWIKRLVNETSRINTLIECKKLSQNDLNRYKSLISSIDDFSAFVINSQNWGDNKSISKIVDEVEMVLFQHLYEQMDAFEDEEVHLDLSGDDEVNLRFNSPFIEDKSFAVIDEDGFKSNDDSRPFSMPILEGDILPDSDRLDFIGGNIDYSSLSEDNQNNSIDSIFDMDVGESCEMSLEEFISLISESPENFSFALNPEACGDVFSEDYKVSLEEFIANVIYSSSKDKSNFDL</sequence>
<evidence type="ECO:0000313" key="2">
    <source>
        <dbReference type="Proteomes" id="UP000066376"/>
    </source>
</evidence>
<keyword evidence="2" id="KW-1185">Reference proteome</keyword>
<reference evidence="2" key="2">
    <citation type="submission" date="2016-02" db="EMBL/GenBank/DDBJ databases">
        <title>The draft genome sequence of the rumen methanogen Methanobrevibacter olleyae YLM1.</title>
        <authorList>
            <consortium name="New Zealand Agricultural Greenhouse Gas Research Centre/Pastoral Greenhouse Gas Research Consortium"/>
            <person name="Kelly W.J."/>
            <person name="Li D."/>
            <person name="Lambie S.C."/>
            <person name="Attwood G.T."/>
            <person name="Altermann E."/>
            <person name="Leahy S.C."/>
        </authorList>
    </citation>
    <scope>NUCLEOTIDE SEQUENCE [LARGE SCALE GENOMIC DNA]</scope>
    <source>
        <strain evidence="2">YLM1</strain>
    </source>
</reference>
<name>A0A126QYB6_METOL</name>
<dbReference type="GeneID" id="28488397"/>
<dbReference type="RefSeq" id="WP_067145263.1">
    <property type="nucleotide sequence ID" value="NZ_CP014265.1"/>
</dbReference>
<organism evidence="1 2">
    <name type="scientific">Methanobrevibacter olleyae</name>
    <dbReference type="NCBI Taxonomy" id="294671"/>
    <lineage>
        <taxon>Archaea</taxon>
        <taxon>Methanobacteriati</taxon>
        <taxon>Methanobacteriota</taxon>
        <taxon>Methanomada group</taxon>
        <taxon>Methanobacteria</taxon>
        <taxon>Methanobacteriales</taxon>
        <taxon>Methanobacteriaceae</taxon>
        <taxon>Methanobrevibacter</taxon>
    </lineage>
</organism>
<dbReference type="AlphaFoldDB" id="A0A126QYB6"/>
<accession>A0A126QYB6</accession>
<dbReference type="Proteomes" id="UP000066376">
    <property type="component" value="Chromosome"/>
</dbReference>
<protein>
    <submittedName>
        <fullName evidence="1">Uncharacterized protein</fullName>
    </submittedName>
</protein>
<proteinExistence type="predicted"/>
<reference evidence="1 2" key="1">
    <citation type="journal article" date="2016" name="Genome Announc.">
        <title>Draft Genome Sequence of the Rumen Methanogen Methanobrevibacter olleyae YLM1.</title>
        <authorList>
            <person name="Kelly W.J."/>
            <person name="Li D."/>
            <person name="Lambie S.C."/>
            <person name="Cox F."/>
            <person name="Attwood G.T."/>
            <person name="Altermann E."/>
            <person name="Leahy S.C."/>
        </authorList>
    </citation>
    <scope>NUCLEOTIDE SEQUENCE [LARGE SCALE GENOMIC DNA]</scope>
    <source>
        <strain evidence="1 2">YLM1</strain>
    </source>
</reference>
<dbReference type="EMBL" id="CP014265">
    <property type="protein sequence ID" value="AMK14659.1"/>
    <property type="molecule type" value="Genomic_DNA"/>
</dbReference>
<evidence type="ECO:0000313" key="1">
    <source>
        <dbReference type="EMBL" id="AMK14659.1"/>
    </source>
</evidence>
<gene>
    <name evidence="1" type="ORF">YLM1_0099</name>
</gene>